<name>A0A0J8AZR8_9SPHN</name>
<sequence length="271" mass="29538">MSGKTSSSSNKAKIARRVIEVLEYFDDAHREATVMDIVRRYNRPQSSTSELLSSLVELGLLHKDAYSRVYSLTPRAALIGTSGQPELVRDGRIVRLMDRLVAQTGLSVALHSMVGLDAQIVNWRHGPRAMAATRELAGGIKEPLARSAAGLLMLSTIPRQRCEGMVRRLNAEADEQCKFAFSEMMARIDACRDSRHIFAAAGFGTGADALSGLVPRQPDGHPLVISVIYGKDDKVTPEALFQCLSDAMRACLPDPGSHYAESTVEQFSHAA</sequence>
<dbReference type="SUPFAM" id="SSF46785">
    <property type="entry name" value="Winged helix' DNA-binding domain"/>
    <property type="match status" value="1"/>
</dbReference>
<dbReference type="InterPro" id="IPR036388">
    <property type="entry name" value="WH-like_DNA-bd_sf"/>
</dbReference>
<evidence type="ECO:0000259" key="3">
    <source>
        <dbReference type="PROSITE" id="PS51077"/>
    </source>
</evidence>
<dbReference type="GO" id="GO:0003677">
    <property type="term" value="F:DNA binding"/>
    <property type="evidence" value="ECO:0007669"/>
    <property type="project" value="InterPro"/>
</dbReference>
<gene>
    <name evidence="4" type="ORF">V474_10610</name>
</gene>
<accession>A0A0J8AZR8</accession>
<dbReference type="GO" id="GO:0045892">
    <property type="term" value="P:negative regulation of DNA-templated transcription"/>
    <property type="evidence" value="ECO:0007669"/>
    <property type="project" value="TreeGrafter"/>
</dbReference>
<dbReference type="EMBL" id="JACU01000002">
    <property type="protein sequence ID" value="KMS59640.1"/>
    <property type="molecule type" value="Genomic_DNA"/>
</dbReference>
<dbReference type="GO" id="GO:0003700">
    <property type="term" value="F:DNA-binding transcription factor activity"/>
    <property type="evidence" value="ECO:0007669"/>
    <property type="project" value="TreeGrafter"/>
</dbReference>
<dbReference type="SUPFAM" id="SSF55781">
    <property type="entry name" value="GAF domain-like"/>
    <property type="match status" value="1"/>
</dbReference>
<comment type="caution">
    <text evidence="4">The sequence shown here is derived from an EMBL/GenBank/DDBJ whole genome shotgun (WGS) entry which is preliminary data.</text>
</comment>
<dbReference type="InterPro" id="IPR050707">
    <property type="entry name" value="HTH_MetabolicPath_Reg"/>
</dbReference>
<dbReference type="OrthoDB" id="1634354at2"/>
<feature type="domain" description="HTH iclR-type" evidence="3">
    <location>
        <begin position="12"/>
        <end position="74"/>
    </location>
</feature>
<evidence type="ECO:0000313" key="5">
    <source>
        <dbReference type="Proteomes" id="UP000052268"/>
    </source>
</evidence>
<dbReference type="Gene3D" id="3.30.450.40">
    <property type="match status" value="1"/>
</dbReference>
<keyword evidence="5" id="KW-1185">Reference proteome</keyword>
<dbReference type="PATRIC" id="fig|1114963.3.peg.1026"/>
<protein>
    <submittedName>
        <fullName evidence="4">IclR family transcriptional regulator</fullName>
    </submittedName>
</protein>
<evidence type="ECO:0000313" key="4">
    <source>
        <dbReference type="EMBL" id="KMS59640.1"/>
    </source>
</evidence>
<evidence type="ECO:0000256" key="1">
    <source>
        <dbReference type="ARBA" id="ARBA00023015"/>
    </source>
</evidence>
<reference evidence="4 5" key="1">
    <citation type="journal article" date="2015" name="G3 (Bethesda)">
        <title>Insights into Ongoing Evolution of the Hexachlorocyclohexane Catabolic Pathway from Comparative Genomics of Ten Sphingomonadaceae Strains.</title>
        <authorList>
            <person name="Pearce S.L."/>
            <person name="Oakeshott J.G."/>
            <person name="Pandey G."/>
        </authorList>
    </citation>
    <scope>NUCLEOTIDE SEQUENCE [LARGE SCALE GENOMIC DNA]</scope>
    <source>
        <strain evidence="4 5">LL02</strain>
    </source>
</reference>
<organism evidence="4 5">
    <name type="scientific">Novosphingobium barchaimii LL02</name>
    <dbReference type="NCBI Taxonomy" id="1114963"/>
    <lineage>
        <taxon>Bacteria</taxon>
        <taxon>Pseudomonadati</taxon>
        <taxon>Pseudomonadota</taxon>
        <taxon>Alphaproteobacteria</taxon>
        <taxon>Sphingomonadales</taxon>
        <taxon>Sphingomonadaceae</taxon>
        <taxon>Novosphingobium</taxon>
    </lineage>
</organism>
<dbReference type="Gene3D" id="1.10.10.10">
    <property type="entry name" value="Winged helix-like DNA-binding domain superfamily/Winged helix DNA-binding domain"/>
    <property type="match status" value="1"/>
</dbReference>
<dbReference type="InterPro" id="IPR036390">
    <property type="entry name" value="WH_DNA-bd_sf"/>
</dbReference>
<dbReference type="AlphaFoldDB" id="A0A0J8AZR8"/>
<dbReference type="InterPro" id="IPR029016">
    <property type="entry name" value="GAF-like_dom_sf"/>
</dbReference>
<dbReference type="PANTHER" id="PTHR30136">
    <property type="entry name" value="HELIX-TURN-HELIX TRANSCRIPTIONAL REGULATOR, ICLR FAMILY"/>
    <property type="match status" value="1"/>
</dbReference>
<dbReference type="InterPro" id="IPR005471">
    <property type="entry name" value="Tscrpt_reg_IclR_N"/>
</dbReference>
<dbReference type="PROSITE" id="PS51077">
    <property type="entry name" value="HTH_ICLR"/>
    <property type="match status" value="1"/>
</dbReference>
<evidence type="ECO:0000256" key="2">
    <source>
        <dbReference type="ARBA" id="ARBA00023163"/>
    </source>
</evidence>
<dbReference type="PANTHER" id="PTHR30136:SF35">
    <property type="entry name" value="HTH-TYPE TRANSCRIPTIONAL REGULATOR RV1719"/>
    <property type="match status" value="1"/>
</dbReference>
<dbReference type="SMART" id="SM00346">
    <property type="entry name" value="HTH_ICLR"/>
    <property type="match status" value="1"/>
</dbReference>
<dbReference type="Pfam" id="PF09339">
    <property type="entry name" value="HTH_IclR"/>
    <property type="match status" value="1"/>
</dbReference>
<keyword evidence="2" id="KW-0804">Transcription</keyword>
<keyword evidence="1" id="KW-0805">Transcription regulation</keyword>
<dbReference type="RefSeq" id="WP_059150373.1">
    <property type="nucleotide sequence ID" value="NZ_KQ130452.1"/>
</dbReference>
<proteinExistence type="predicted"/>
<dbReference type="Proteomes" id="UP000052268">
    <property type="component" value="Unassembled WGS sequence"/>
</dbReference>